<dbReference type="OMA" id="CYIHNDS"/>
<dbReference type="OpenTargets" id="ENSG00000154845"/>
<dbReference type="AlphaFoldDB" id="J3KSH2"/>
<dbReference type="Ensembl" id="ENST00000583092.1">
    <property type="protein sequence ID" value="ENSP00000462485.1"/>
    <property type="gene ID" value="ENSG00000154845.16"/>
</dbReference>
<dbReference type="HOGENOM" id="CLU_3431959_0_0_1"/>
<dbReference type="ChiTaRS" id="PPP4R1">
    <property type="organism name" value="human"/>
</dbReference>
<dbReference type="UCSC" id="uc060nhg.1">
    <property type="organism name" value="human"/>
</dbReference>
<protein>
    <submittedName>
        <fullName evidence="1">Protein phosphatase 4 regulatory subunit 1</fullName>
    </submittedName>
</protein>
<reference evidence="1 2" key="2">
    <citation type="journal article" date="2004" name="Nature">
        <title>Finishing the euchromatic sequence of the human genome.</title>
        <authorList>
            <consortium name="International Human Genome Sequencing Consortium"/>
        </authorList>
    </citation>
    <scope>NUCLEOTIDE SEQUENCE [LARGE SCALE GENOMIC DNA]</scope>
</reference>
<dbReference type="ExpressionAtlas" id="J3KSH2">
    <property type="expression patterns" value="baseline and differential"/>
</dbReference>
<dbReference type="VEuPathDB" id="HostDB:ENSG00000154845"/>
<dbReference type="Ensembl" id="ENST00000583092.1">
    <property type="protein sequence ID" value="ENSP00000462485.1"/>
    <property type="gene ID" value="ENSG00000154845.17"/>
</dbReference>
<reference evidence="1" key="5">
    <citation type="submission" date="2025-09" db="UniProtKB">
        <authorList>
            <consortium name="Ensembl"/>
        </authorList>
    </citation>
    <scope>IDENTIFICATION</scope>
</reference>
<dbReference type="Proteomes" id="UP000005640">
    <property type="component" value="Chromosome 18"/>
</dbReference>
<dbReference type="OrthoDB" id="340346at2759"/>
<organism evidence="1 2">
    <name type="scientific">Homo sapiens</name>
    <name type="common">Human</name>
    <dbReference type="NCBI Taxonomy" id="9606"/>
    <lineage>
        <taxon>Eukaryota</taxon>
        <taxon>Metazoa</taxon>
        <taxon>Chordata</taxon>
        <taxon>Craniata</taxon>
        <taxon>Vertebrata</taxon>
        <taxon>Euteleostomi</taxon>
        <taxon>Mammalia</taxon>
        <taxon>Eutheria</taxon>
        <taxon>Euarchontoglires</taxon>
        <taxon>Primates</taxon>
        <taxon>Haplorrhini</taxon>
        <taxon>Catarrhini</taxon>
        <taxon>Hominidae</taxon>
        <taxon>Homo</taxon>
    </lineage>
</organism>
<accession>J3KSH2</accession>
<sequence>MADLSLLQEDLQEDADG</sequence>
<evidence type="ECO:0000313" key="2">
    <source>
        <dbReference type="Proteomes" id="UP000005640"/>
    </source>
</evidence>
<name>J3KSH2_HUMAN</name>
<dbReference type="Bgee" id="ENSG00000154845">
    <property type="expression patterns" value="Expressed in sperm and 204 other cell types or tissues"/>
</dbReference>
<dbReference type="EMBL" id="AP000902">
    <property type="status" value="NOT_ANNOTATED_CDS"/>
    <property type="molecule type" value="Genomic_DNA"/>
</dbReference>
<proteinExistence type="predicted"/>
<reference evidence="1" key="4">
    <citation type="submission" date="2025-08" db="UniProtKB">
        <authorList>
            <consortium name="Ensembl"/>
        </authorList>
    </citation>
    <scope>IDENTIFICATION</scope>
</reference>
<reference evidence="1 2" key="3">
    <citation type="journal article" date="2005" name="Nature">
        <title>DNA sequence and analysis of human chromosome 18.</title>
        <authorList>
            <person name="Nusbaum C."/>
            <person name="Zody M.C."/>
            <person name="Borowsky M.L."/>
            <person name="Kamal M."/>
            <person name="Kodira C.D."/>
            <person name="Taylor T.D."/>
            <person name="Whittaker C.A."/>
            <person name="Chang J.L."/>
            <person name="Cuomo C.A."/>
            <person name="Dewar K."/>
            <person name="FitzGerald M.G."/>
            <person name="Yang X."/>
            <person name="Abouelleil A."/>
            <person name="Allen N.R."/>
            <person name="Anderson S."/>
            <person name="Bloom T."/>
            <person name="Bugalter B."/>
            <person name="Butler J."/>
            <person name="Cook A."/>
            <person name="DeCaprio D."/>
            <person name="Engels R."/>
            <person name="Garber M."/>
            <person name="Gnirke A."/>
            <person name="Hafez N."/>
            <person name="Hall J.L."/>
            <person name="Norman C.H."/>
            <person name="Itoh T."/>
            <person name="Jaffe D.B."/>
            <person name="Kuroki Y."/>
            <person name="Lehoczky J."/>
            <person name="Lui A."/>
            <person name="Macdonald P."/>
            <person name="Mauceli E."/>
            <person name="Mikkelsen T.S."/>
            <person name="Naylor J.W."/>
            <person name="Nicol R."/>
            <person name="Nguyen C."/>
            <person name="Noguchi H."/>
            <person name="O'Leary S.B."/>
            <person name="O'Neill K."/>
            <person name="Piqani B."/>
            <person name="Smith C.L."/>
            <person name="Talamas J.A."/>
            <person name="Topham K."/>
            <person name="Totoki Y."/>
            <person name="Toyoda A."/>
            <person name="Wain H.M."/>
            <person name="Young S.K."/>
            <person name="Zeng Q."/>
            <person name="Zimmer A.R."/>
            <person name="Fujiyama A."/>
            <person name="Hattori M."/>
            <person name="Birren B.W."/>
            <person name="Sakaki Y."/>
            <person name="Lander E.S."/>
        </authorList>
    </citation>
    <scope>NUCLEOTIDE SEQUENCE [LARGE SCALE GENOMIC DNA]</scope>
</reference>
<keyword evidence="2" id="KW-1185">Reference proteome</keyword>
<reference evidence="1 2" key="1">
    <citation type="journal article" date="2001" name="Nature">
        <title>Initial sequencing and analysis of the human genome.</title>
        <authorList>
            <consortium name="International Human Genome Sequencing Consortium"/>
            <person name="Lander E.S."/>
            <person name="Linton L.M."/>
            <person name="Birren B."/>
            <person name="Nusbaum C."/>
            <person name="Zody M.C."/>
            <person name="Baldwin J."/>
            <person name="Devon K."/>
            <person name="Dewar K."/>
            <person name="Doyle M."/>
            <person name="FitzHugh W."/>
            <person name="Funke R."/>
            <person name="Gage D."/>
            <person name="Harris K."/>
            <person name="Heaford A."/>
            <person name="Howland J."/>
            <person name="Kann L."/>
            <person name="Lehoczky J."/>
            <person name="LeVine R."/>
            <person name="McEwan P."/>
            <person name="McKernan K."/>
            <person name="Meldrim J."/>
            <person name="Mesirov J.P."/>
            <person name="Miranda C."/>
            <person name="Morris W."/>
            <person name="Naylor J."/>
            <person name="Raymond C."/>
            <person name="Rosetti M."/>
            <person name="Santos R."/>
            <person name="Sheridan A."/>
            <person name="Sougnez C."/>
            <person name="Stange-Thomann N."/>
            <person name="Stojanovic N."/>
            <person name="Subramanian A."/>
            <person name="Wyman D."/>
            <person name="Rogers J."/>
            <person name="Sulston J."/>
            <person name="Ainscough R."/>
            <person name="Beck S."/>
            <person name="Bentley D."/>
            <person name="Burton J."/>
            <person name="Clee C."/>
            <person name="Carter N."/>
            <person name="Coulson A."/>
            <person name="Deadman R."/>
            <person name="Deloukas P."/>
            <person name="Dunham A."/>
            <person name="Dunham I."/>
            <person name="Durbin R."/>
            <person name="French L."/>
            <person name="Grafham D."/>
            <person name="Gregory S."/>
            <person name="Hubbard T."/>
            <person name="Humphray S."/>
            <person name="Hunt A."/>
            <person name="Jones M."/>
            <person name="Lloyd C."/>
            <person name="McMurray A."/>
            <person name="Matthews L."/>
            <person name="Mercer S."/>
            <person name="Milne S."/>
            <person name="Mullikin J.C."/>
            <person name="Mungall A."/>
            <person name="Plumb R."/>
            <person name="Ross M."/>
            <person name="Shownkeen R."/>
            <person name="Sims S."/>
            <person name="Waterston R.H."/>
            <person name="Wilson R.K."/>
            <person name="Hillier L.W."/>
            <person name="McPherson J.D."/>
            <person name="Marra M.A."/>
            <person name="Mardis E.R."/>
            <person name="Fulton L.A."/>
            <person name="Chinwalla A.T."/>
            <person name="Pepin K.H."/>
            <person name="Gish W.R."/>
            <person name="Chissoe S.L."/>
            <person name="Wendl M.C."/>
            <person name="Delehaunty K.D."/>
            <person name="Miner T.L."/>
            <person name="Delehaunty A."/>
            <person name="Kramer J.B."/>
            <person name="Cook L.L."/>
            <person name="Fulton R.S."/>
            <person name="Johnson D.L."/>
            <person name="Minx P.J."/>
            <person name="Clifton S.W."/>
            <person name="Hawkins T."/>
            <person name="Branscomb E."/>
            <person name="Predki P."/>
            <person name="Richardson P."/>
            <person name="Wenning S."/>
            <person name="Slezak T."/>
            <person name="Doggett N."/>
            <person name="Cheng J.F."/>
            <person name="Olsen A."/>
            <person name="Lucas S."/>
            <person name="Elkin C."/>
            <person name="Uberbacher E."/>
            <person name="Frazier M."/>
            <person name="Gibbs R.A."/>
            <person name="Muzny D.M."/>
            <person name="Scherer S.E."/>
            <person name="Bouck J.B."/>
            <person name="Sodergren E.J."/>
            <person name="Worley K.C."/>
            <person name="Rives C.M."/>
            <person name="Gorrell J.H."/>
            <person name="Metzker M.L."/>
            <person name="Naylor S.L."/>
            <person name="Kucherlapati R.S."/>
            <person name="Nelson D.L."/>
            <person name="Weinstock G.M."/>
            <person name="Sakaki Y."/>
            <person name="Fujiyama A."/>
            <person name="Hattori M."/>
            <person name="Yada T."/>
            <person name="Toyoda A."/>
            <person name="Itoh T."/>
            <person name="Kawagoe C."/>
            <person name="Watanabe H."/>
            <person name="Totoki Y."/>
            <person name="Taylor T."/>
            <person name="Weissenbach J."/>
            <person name="Heilig R."/>
            <person name="Saurin W."/>
            <person name="Artiguenave F."/>
            <person name="Brottier P."/>
            <person name="Bruls T."/>
            <person name="Pelletier E."/>
            <person name="Robert C."/>
            <person name="Wincker P."/>
            <person name="Smith D.R."/>
            <person name="Doucette-Stamm L."/>
            <person name="Rubenfield M."/>
            <person name="Weinstock K."/>
            <person name="Lee H.M."/>
            <person name="Dubois J."/>
            <person name="Rosenthal A."/>
            <person name="Platzer M."/>
            <person name="Nyakatura G."/>
            <person name="Taudien S."/>
            <person name="Rump A."/>
            <person name="Yang H."/>
            <person name="Yu J."/>
            <person name="Wang J."/>
            <person name="Huang G."/>
            <person name="Gu J."/>
            <person name="Hood L."/>
            <person name="Rowen L."/>
            <person name="Madan A."/>
            <person name="Qin S."/>
            <person name="Davis R.W."/>
            <person name="Federspiel N.A."/>
            <person name="Abola A.P."/>
            <person name="Proctor M.J."/>
            <person name="Myers R.M."/>
            <person name="Schmutz J."/>
            <person name="Dickson M."/>
            <person name="Grimwood J."/>
            <person name="Cox D.R."/>
            <person name="Olson M.V."/>
            <person name="Kaul R."/>
            <person name="Raymond C."/>
            <person name="Shimizu N."/>
            <person name="Kawasaki K."/>
            <person name="Minoshima S."/>
            <person name="Evans G.A."/>
            <person name="Athanasiou M."/>
            <person name="Schultz R."/>
            <person name="Roe B.A."/>
            <person name="Chen F."/>
            <person name="Pan H."/>
            <person name="Ramser J."/>
            <person name="Lehrach H."/>
            <person name="Reinhardt R."/>
            <person name="McCombie W.R."/>
            <person name="de la Bastide M."/>
            <person name="Dedhia N."/>
            <person name="Blocker H."/>
            <person name="Hornischer K."/>
            <person name="Nordsiek G."/>
            <person name="Agarwala R."/>
            <person name="Aravind L."/>
            <person name="Bailey J.A."/>
            <person name="Bateman A."/>
            <person name="Batzoglou S."/>
            <person name="Birney E."/>
            <person name="Bork P."/>
            <person name="Brown D.G."/>
            <person name="Burge C.B."/>
            <person name="Cerutti L."/>
            <person name="Chen H.C."/>
            <person name="Church D."/>
            <person name="Clamp M."/>
            <person name="Copley R.R."/>
            <person name="Doerks T."/>
            <person name="Eddy S.R."/>
            <person name="Eichler E.E."/>
            <person name="Furey T.S."/>
            <person name="Galagan J."/>
            <person name="Gilbert J.G."/>
            <person name="Harmon C."/>
            <person name="Hayashizaki Y."/>
            <person name="Haussler D."/>
            <person name="Hermjakob H."/>
            <person name="Hokamp K."/>
            <person name="Jang W."/>
            <person name="Johnson L.S."/>
            <person name="Jones T.A."/>
            <person name="Kasif S."/>
            <person name="Kaspryzk A."/>
            <person name="Kennedy S."/>
            <person name="Kent W.J."/>
            <person name="Kitts P."/>
            <person name="Koonin E.V."/>
            <person name="Korf I."/>
            <person name="Kulp D."/>
            <person name="Lancet D."/>
            <person name="Lowe T.M."/>
            <person name="McLysaght A."/>
            <person name="Mikkelsen T."/>
            <person name="Moran J.V."/>
            <person name="Mulder N."/>
            <person name="Pollara V.J."/>
            <person name="Ponting C.P."/>
            <person name="Schuler G."/>
            <person name="Schultz J."/>
            <person name="Slater G."/>
            <person name="Smit A.F."/>
            <person name="Stupka E."/>
            <person name="Szustakowski J."/>
            <person name="Thierry-Mieg D."/>
            <person name="Thierry-Mieg J."/>
            <person name="Wagner L."/>
            <person name="Wallis J."/>
            <person name="Wheeler R."/>
            <person name="Williams A."/>
            <person name="Wolf Y.I."/>
            <person name="Wolfe K.H."/>
            <person name="Yang S.P."/>
            <person name="Yeh R.F."/>
            <person name="Collins F."/>
            <person name="Guyer M.S."/>
            <person name="Peterson J."/>
            <person name="Felsenfeld A."/>
            <person name="Wetterstrand K.A."/>
            <person name="Patrinos A."/>
            <person name="Morgan M.J."/>
            <person name="de Jong P."/>
            <person name="Catanese J.J."/>
            <person name="Osoegawa K."/>
            <person name="Shizuya H."/>
            <person name="Choi S."/>
            <person name="Chen Y.J."/>
        </authorList>
    </citation>
    <scope>NUCLEOTIDE SEQUENCE [LARGE SCALE GENOMIC DNA]</scope>
</reference>
<dbReference type="HGNC" id="HGNC:9320">
    <property type="gene designation" value="PPP4R1"/>
</dbReference>
<gene>
    <name evidence="1" type="primary">PPP4R1</name>
</gene>
<dbReference type="GeneTree" id="ENSGT00950000183066"/>
<evidence type="ECO:0000313" key="1">
    <source>
        <dbReference type="Ensembl" id="ENSP00000462485.1"/>
    </source>
</evidence>
<dbReference type="EMBL" id="AP001381">
    <property type="status" value="NOT_ANNOTATED_CDS"/>
    <property type="molecule type" value="Genomic_DNA"/>
</dbReference>